<evidence type="ECO:0000313" key="1">
    <source>
        <dbReference type="EMBL" id="KIP03056.1"/>
    </source>
</evidence>
<evidence type="ECO:0000313" key="2">
    <source>
        <dbReference type="Proteomes" id="UP000053257"/>
    </source>
</evidence>
<dbReference type="AlphaFoldDB" id="A0A0C3RS26"/>
<gene>
    <name evidence="1" type="ORF">PHLGIDRAFT_121918</name>
</gene>
<dbReference type="Proteomes" id="UP000053257">
    <property type="component" value="Unassembled WGS sequence"/>
</dbReference>
<dbReference type="EMBL" id="KN840636">
    <property type="protein sequence ID" value="KIP03056.1"/>
    <property type="molecule type" value="Genomic_DNA"/>
</dbReference>
<reference evidence="1 2" key="1">
    <citation type="journal article" date="2014" name="PLoS Genet.">
        <title>Analysis of the Phlebiopsis gigantea genome, transcriptome and secretome provides insight into its pioneer colonization strategies of wood.</title>
        <authorList>
            <person name="Hori C."/>
            <person name="Ishida T."/>
            <person name="Igarashi K."/>
            <person name="Samejima M."/>
            <person name="Suzuki H."/>
            <person name="Master E."/>
            <person name="Ferreira P."/>
            <person name="Ruiz-Duenas F.J."/>
            <person name="Held B."/>
            <person name="Canessa P."/>
            <person name="Larrondo L.F."/>
            <person name="Schmoll M."/>
            <person name="Druzhinina I.S."/>
            <person name="Kubicek C.P."/>
            <person name="Gaskell J.A."/>
            <person name="Kersten P."/>
            <person name="St John F."/>
            <person name="Glasner J."/>
            <person name="Sabat G."/>
            <person name="Splinter BonDurant S."/>
            <person name="Syed K."/>
            <person name="Yadav J."/>
            <person name="Mgbeahuruike A.C."/>
            <person name="Kovalchuk A."/>
            <person name="Asiegbu F.O."/>
            <person name="Lackner G."/>
            <person name="Hoffmeister D."/>
            <person name="Rencoret J."/>
            <person name="Gutierrez A."/>
            <person name="Sun H."/>
            <person name="Lindquist E."/>
            <person name="Barry K."/>
            <person name="Riley R."/>
            <person name="Grigoriev I.V."/>
            <person name="Henrissat B."/>
            <person name="Kues U."/>
            <person name="Berka R.M."/>
            <person name="Martinez A.T."/>
            <person name="Covert S.F."/>
            <person name="Blanchette R.A."/>
            <person name="Cullen D."/>
        </authorList>
    </citation>
    <scope>NUCLEOTIDE SEQUENCE [LARGE SCALE GENOMIC DNA]</scope>
    <source>
        <strain evidence="1 2">11061_1 CR5-6</strain>
    </source>
</reference>
<protein>
    <submittedName>
        <fullName evidence="1">Uncharacterized protein</fullName>
    </submittedName>
</protein>
<keyword evidence="2" id="KW-1185">Reference proteome</keyword>
<accession>A0A0C3RS26</accession>
<proteinExistence type="predicted"/>
<dbReference type="HOGENOM" id="CLU_2251030_0_0_1"/>
<name>A0A0C3RS26_PHLG1</name>
<sequence>MSFEEDAFMELAFVAHARARSSYAPADTPTTRVLQRVVLCPSSDFSYNAIKALPWEQIDDVLGACHHLSSVDVLCGADMSADEAAVLAADLERRMPRTTTVSDS</sequence>
<organism evidence="1 2">
    <name type="scientific">Phlebiopsis gigantea (strain 11061_1 CR5-6)</name>
    <name type="common">White-rot fungus</name>
    <name type="synonym">Peniophora gigantea</name>
    <dbReference type="NCBI Taxonomy" id="745531"/>
    <lineage>
        <taxon>Eukaryota</taxon>
        <taxon>Fungi</taxon>
        <taxon>Dikarya</taxon>
        <taxon>Basidiomycota</taxon>
        <taxon>Agaricomycotina</taxon>
        <taxon>Agaricomycetes</taxon>
        <taxon>Polyporales</taxon>
        <taxon>Phanerochaetaceae</taxon>
        <taxon>Phlebiopsis</taxon>
    </lineage>
</organism>